<evidence type="ECO:0000256" key="1">
    <source>
        <dbReference type="ARBA" id="ARBA00044755"/>
    </source>
</evidence>
<accession>A0ABZ0INM5</accession>
<organism evidence="2 3">
    <name type="scientific">Imperialibacter roseus</name>
    <dbReference type="NCBI Taxonomy" id="1324217"/>
    <lineage>
        <taxon>Bacteria</taxon>
        <taxon>Pseudomonadati</taxon>
        <taxon>Bacteroidota</taxon>
        <taxon>Cytophagia</taxon>
        <taxon>Cytophagales</taxon>
        <taxon>Flammeovirgaceae</taxon>
        <taxon>Imperialibacter</taxon>
    </lineage>
</organism>
<evidence type="ECO:0000313" key="2">
    <source>
        <dbReference type="EMBL" id="WOK05945.1"/>
    </source>
</evidence>
<reference evidence="2 3" key="1">
    <citation type="journal article" date="2023" name="Microbiol. Resour. Announc.">
        <title>Complete Genome Sequence of Imperialibacter roseus strain P4T.</title>
        <authorList>
            <person name="Tizabi D.R."/>
            <person name="Bachvaroff T."/>
            <person name="Hill R.T."/>
        </authorList>
    </citation>
    <scope>NUCLEOTIDE SEQUENCE [LARGE SCALE GENOMIC DNA]</scope>
    <source>
        <strain evidence="2 3">P4T</strain>
    </source>
</reference>
<keyword evidence="3" id="KW-1185">Reference proteome</keyword>
<proteinExistence type="inferred from homology"/>
<dbReference type="InterPro" id="IPR007607">
    <property type="entry name" value="BacA/B"/>
</dbReference>
<dbReference type="Proteomes" id="UP001302349">
    <property type="component" value="Chromosome"/>
</dbReference>
<dbReference type="EMBL" id="CP136051">
    <property type="protein sequence ID" value="WOK05945.1"/>
    <property type="molecule type" value="Genomic_DNA"/>
</dbReference>
<comment type="similarity">
    <text evidence="1">Belongs to the bactofilin family.</text>
</comment>
<evidence type="ECO:0000313" key="3">
    <source>
        <dbReference type="Proteomes" id="UP001302349"/>
    </source>
</evidence>
<protein>
    <submittedName>
        <fullName evidence="2">Polymer-forming cytoskeletal protein</fullName>
    </submittedName>
</protein>
<dbReference type="Pfam" id="PF04519">
    <property type="entry name" value="Bactofilin"/>
    <property type="match status" value="1"/>
</dbReference>
<name>A0ABZ0INM5_9BACT</name>
<gene>
    <name evidence="2" type="ORF">RT717_22980</name>
</gene>
<dbReference type="PANTHER" id="PTHR35024:SF4">
    <property type="entry name" value="POLYMER-FORMING CYTOSKELETAL PROTEIN"/>
    <property type="match status" value="1"/>
</dbReference>
<dbReference type="RefSeq" id="WP_317488688.1">
    <property type="nucleotide sequence ID" value="NZ_CP136051.1"/>
</dbReference>
<sequence>MTMFNNKEIKEAEELSNSSNIIGKGTILRGGIETFGNIRVEGKVIGDIITKSKAAFGHSSYIEGNVLAQNAEIAGTVDGKVEVTEMLVLKPSAVINGDIITNKLVIESGASFNGKCQMGVTVKEIKIGEKNSEERPLLKAQS</sequence>
<dbReference type="PANTHER" id="PTHR35024">
    <property type="entry name" value="HYPOTHETICAL CYTOSOLIC PROTEIN"/>
    <property type="match status" value="1"/>
</dbReference>